<organism evidence="1">
    <name type="scientific">Arundo donax</name>
    <name type="common">Giant reed</name>
    <name type="synonym">Donax arundinaceus</name>
    <dbReference type="NCBI Taxonomy" id="35708"/>
    <lineage>
        <taxon>Eukaryota</taxon>
        <taxon>Viridiplantae</taxon>
        <taxon>Streptophyta</taxon>
        <taxon>Embryophyta</taxon>
        <taxon>Tracheophyta</taxon>
        <taxon>Spermatophyta</taxon>
        <taxon>Magnoliopsida</taxon>
        <taxon>Liliopsida</taxon>
        <taxon>Poales</taxon>
        <taxon>Poaceae</taxon>
        <taxon>PACMAD clade</taxon>
        <taxon>Arundinoideae</taxon>
        <taxon>Arundineae</taxon>
        <taxon>Arundo</taxon>
    </lineage>
</organism>
<protein>
    <submittedName>
        <fullName evidence="1">Uncharacterized protein</fullName>
    </submittedName>
</protein>
<accession>A0A0A9A971</accession>
<dbReference type="AlphaFoldDB" id="A0A0A9A971"/>
<reference evidence="1" key="1">
    <citation type="submission" date="2014-09" db="EMBL/GenBank/DDBJ databases">
        <authorList>
            <person name="Magalhaes I.L.F."/>
            <person name="Oliveira U."/>
            <person name="Santos F.R."/>
            <person name="Vidigal T.H.D.A."/>
            <person name="Brescovit A.D."/>
            <person name="Santos A.J."/>
        </authorList>
    </citation>
    <scope>NUCLEOTIDE SEQUENCE</scope>
    <source>
        <tissue evidence="1">Shoot tissue taken approximately 20 cm above the soil surface</tissue>
    </source>
</reference>
<proteinExistence type="predicted"/>
<reference evidence="1" key="2">
    <citation type="journal article" date="2015" name="Data Brief">
        <title>Shoot transcriptome of the giant reed, Arundo donax.</title>
        <authorList>
            <person name="Barrero R.A."/>
            <person name="Guerrero F.D."/>
            <person name="Moolhuijzen P."/>
            <person name="Goolsby J.A."/>
            <person name="Tidwell J."/>
            <person name="Bellgard S.E."/>
            <person name="Bellgard M.I."/>
        </authorList>
    </citation>
    <scope>NUCLEOTIDE SEQUENCE</scope>
    <source>
        <tissue evidence="1">Shoot tissue taken approximately 20 cm above the soil surface</tissue>
    </source>
</reference>
<sequence length="26" mass="2980">MCQGPTTSSESEPFVPRFYPFKLAIF</sequence>
<evidence type="ECO:0000313" key="1">
    <source>
        <dbReference type="EMBL" id="JAD46503.1"/>
    </source>
</evidence>
<dbReference type="EMBL" id="GBRH01251392">
    <property type="protein sequence ID" value="JAD46503.1"/>
    <property type="molecule type" value="Transcribed_RNA"/>
</dbReference>
<name>A0A0A9A971_ARUDO</name>